<protein>
    <submittedName>
        <fullName evidence="1">Uncharacterized protein</fullName>
    </submittedName>
</protein>
<proteinExistence type="predicted"/>
<dbReference type="AlphaFoldDB" id="M8AXC3"/>
<organism evidence="1">
    <name type="scientific">Aegilops tauschii</name>
    <name type="common">Tausch's goatgrass</name>
    <name type="synonym">Aegilops squarrosa</name>
    <dbReference type="NCBI Taxonomy" id="37682"/>
    <lineage>
        <taxon>Eukaryota</taxon>
        <taxon>Viridiplantae</taxon>
        <taxon>Streptophyta</taxon>
        <taxon>Embryophyta</taxon>
        <taxon>Tracheophyta</taxon>
        <taxon>Spermatophyta</taxon>
        <taxon>Magnoliopsida</taxon>
        <taxon>Liliopsida</taxon>
        <taxon>Poales</taxon>
        <taxon>Poaceae</taxon>
        <taxon>BOP clade</taxon>
        <taxon>Pooideae</taxon>
        <taxon>Triticodae</taxon>
        <taxon>Triticeae</taxon>
        <taxon>Triticinae</taxon>
        <taxon>Aegilops</taxon>
    </lineage>
</organism>
<evidence type="ECO:0000313" key="1">
    <source>
        <dbReference type="EnsemblPlants" id="EMT06300"/>
    </source>
</evidence>
<name>M8AXC3_AEGTA</name>
<dbReference type="EnsemblPlants" id="EMT06300">
    <property type="protein sequence ID" value="EMT06300"/>
    <property type="gene ID" value="F775_30860"/>
</dbReference>
<sequence length="114" mass="12962">MSVIASRCSYVYLVGFQATYVTFCPKLMKTEVCQIHLKRMLVAVELLQPLPIASPKAHCQAVVAYDIFEGIPVFAAALCKKRIKAIMANKKDYHFLNVQMTAFHHEKLTLQRCE</sequence>
<reference evidence="1" key="1">
    <citation type="submission" date="2015-06" db="UniProtKB">
        <authorList>
            <consortium name="EnsemblPlants"/>
        </authorList>
    </citation>
    <scope>IDENTIFICATION</scope>
</reference>
<accession>M8AXC3</accession>